<dbReference type="Pfam" id="PF00082">
    <property type="entry name" value="Peptidase_S8"/>
    <property type="match status" value="1"/>
</dbReference>
<proteinExistence type="predicted"/>
<organism evidence="13 14">
    <name type="scientific">Postia placenta MAD-698-R-SB12</name>
    <dbReference type="NCBI Taxonomy" id="670580"/>
    <lineage>
        <taxon>Eukaryota</taxon>
        <taxon>Fungi</taxon>
        <taxon>Dikarya</taxon>
        <taxon>Basidiomycota</taxon>
        <taxon>Agaricomycotina</taxon>
        <taxon>Agaricomycetes</taxon>
        <taxon>Polyporales</taxon>
        <taxon>Adustoporiaceae</taxon>
        <taxon>Rhodonia</taxon>
    </lineage>
</organism>
<feature type="binding site" evidence="11">
    <location>
        <position position="525"/>
    </location>
    <ligand>
        <name>Ca(2+)</name>
        <dbReference type="ChEBI" id="CHEBI:29108"/>
    </ligand>
</feature>
<protein>
    <recommendedName>
        <fullName evidence="4">tripeptidyl-peptidase II</fullName>
        <ecNumber evidence="4">3.4.14.10</ecNumber>
    </recommendedName>
</protein>
<evidence type="ECO:0000256" key="5">
    <source>
        <dbReference type="ARBA" id="ARBA00022670"/>
    </source>
</evidence>
<evidence type="ECO:0000256" key="3">
    <source>
        <dbReference type="ARBA" id="ARBA00004239"/>
    </source>
</evidence>
<dbReference type="GO" id="GO:0004252">
    <property type="term" value="F:serine-type endopeptidase activity"/>
    <property type="evidence" value="ECO:0007669"/>
    <property type="project" value="UniProtKB-UniRule"/>
</dbReference>
<keyword evidence="7 11" id="KW-0378">Hydrolase</keyword>
<dbReference type="Pfam" id="PF09286">
    <property type="entry name" value="Pro-kuma_activ"/>
    <property type="match status" value="1"/>
</dbReference>
<evidence type="ECO:0000256" key="2">
    <source>
        <dbReference type="ARBA" id="ARBA00002451"/>
    </source>
</evidence>
<keyword evidence="14" id="KW-1185">Reference proteome</keyword>
<dbReference type="InterPro" id="IPR050819">
    <property type="entry name" value="Tripeptidyl-peptidase_I"/>
</dbReference>
<feature type="active site" description="Charge relay system" evidence="11">
    <location>
        <position position="460"/>
    </location>
</feature>
<evidence type="ECO:0000256" key="10">
    <source>
        <dbReference type="ARBA" id="ARBA00023145"/>
    </source>
</evidence>
<dbReference type="Proteomes" id="UP000194127">
    <property type="component" value="Unassembled WGS sequence"/>
</dbReference>
<dbReference type="InterPro" id="IPR015366">
    <property type="entry name" value="S53_propep"/>
</dbReference>
<evidence type="ECO:0000256" key="6">
    <source>
        <dbReference type="ARBA" id="ARBA00022723"/>
    </source>
</evidence>
<keyword evidence="5 11" id="KW-0645">Protease</keyword>
<evidence type="ECO:0000256" key="9">
    <source>
        <dbReference type="ARBA" id="ARBA00022837"/>
    </source>
</evidence>
<gene>
    <name evidence="13" type="ORF">POSPLADRAFT_1044436</name>
</gene>
<dbReference type="SUPFAM" id="SSF54897">
    <property type="entry name" value="Protease propeptides/inhibitors"/>
    <property type="match status" value="1"/>
</dbReference>
<dbReference type="GO" id="GO:0006508">
    <property type="term" value="P:proteolysis"/>
    <property type="evidence" value="ECO:0007669"/>
    <property type="project" value="UniProtKB-KW"/>
</dbReference>
<feature type="active site" description="Charge relay system" evidence="11">
    <location>
        <position position="265"/>
    </location>
</feature>
<evidence type="ECO:0000256" key="4">
    <source>
        <dbReference type="ARBA" id="ARBA00012462"/>
    </source>
</evidence>
<feature type="binding site" evidence="11">
    <location>
        <position position="527"/>
    </location>
    <ligand>
        <name>Ca(2+)</name>
        <dbReference type="ChEBI" id="CHEBI:29108"/>
    </ligand>
</feature>
<dbReference type="CDD" id="cd11377">
    <property type="entry name" value="Pro-peptidase_S53"/>
    <property type="match status" value="1"/>
</dbReference>
<evidence type="ECO:0000256" key="11">
    <source>
        <dbReference type="PROSITE-ProRule" id="PRU01032"/>
    </source>
</evidence>
<dbReference type="Gene3D" id="3.40.50.200">
    <property type="entry name" value="Peptidase S8/S53 domain"/>
    <property type="match status" value="1"/>
</dbReference>
<feature type="domain" description="Peptidase S53" evidence="12">
    <location>
        <begin position="189"/>
        <end position="546"/>
    </location>
</feature>
<evidence type="ECO:0000256" key="7">
    <source>
        <dbReference type="ARBA" id="ARBA00022801"/>
    </source>
</evidence>
<comment type="catalytic activity">
    <reaction evidence="1">
        <text>Release of an N-terminal tripeptide from a polypeptide.</text>
        <dbReference type="EC" id="3.4.14.10"/>
    </reaction>
</comment>
<evidence type="ECO:0000313" key="13">
    <source>
        <dbReference type="EMBL" id="OSX65012.1"/>
    </source>
</evidence>
<dbReference type="InterPro" id="IPR036852">
    <property type="entry name" value="Peptidase_S8/S53_dom_sf"/>
</dbReference>
<dbReference type="GO" id="GO:0046872">
    <property type="term" value="F:metal ion binding"/>
    <property type="evidence" value="ECO:0007669"/>
    <property type="project" value="UniProtKB-UniRule"/>
</dbReference>
<reference evidence="13 14" key="1">
    <citation type="submission" date="2017-04" db="EMBL/GenBank/DDBJ databases">
        <title>Genome Sequence of the Model Brown-Rot Fungus Postia placenta SB12.</title>
        <authorList>
            <consortium name="DOE Joint Genome Institute"/>
            <person name="Gaskell J."/>
            <person name="Kersten P."/>
            <person name="Larrondo L.F."/>
            <person name="Canessa P."/>
            <person name="Martinez D."/>
            <person name="Hibbett D."/>
            <person name="Schmoll M."/>
            <person name="Kubicek C.P."/>
            <person name="Martinez A.T."/>
            <person name="Yadav J."/>
            <person name="Master E."/>
            <person name="Magnuson J.K."/>
            <person name="James T."/>
            <person name="Yaver D."/>
            <person name="Berka R."/>
            <person name="Labutti K."/>
            <person name="Lipzen A."/>
            <person name="Aerts A."/>
            <person name="Barry K."/>
            <person name="Henrissat B."/>
            <person name="Blanchette R."/>
            <person name="Grigoriev I."/>
            <person name="Cullen D."/>
        </authorList>
    </citation>
    <scope>NUCLEOTIDE SEQUENCE [LARGE SCALE GENOMIC DNA]</scope>
    <source>
        <strain evidence="13 14">MAD-698-R-SB12</strain>
    </source>
</reference>
<dbReference type="SMART" id="SM00944">
    <property type="entry name" value="Pro-kuma_activ"/>
    <property type="match status" value="1"/>
</dbReference>
<dbReference type="GO" id="GO:0008240">
    <property type="term" value="F:tripeptidyl-peptidase activity"/>
    <property type="evidence" value="ECO:0007669"/>
    <property type="project" value="UniProtKB-EC"/>
</dbReference>
<feature type="active site" description="Charge relay system" evidence="11">
    <location>
        <position position="269"/>
    </location>
</feature>
<keyword evidence="8 11" id="KW-0720">Serine protease</keyword>
<dbReference type="GO" id="GO:0005576">
    <property type="term" value="C:extracellular region"/>
    <property type="evidence" value="ECO:0007669"/>
    <property type="project" value="UniProtKB-SubCell"/>
</dbReference>
<sequence length="546" mass="57008">MQVHEARQNVPTGYTATGPASSDTVLSLRVALVQNNIAGLIDALYDVSSPSSPNYGKWLSKTEVEAYVAPKQDSVAAVNSWLSAYGLNATALSPAGDWLGIELPVSKANNMLAANFSVFSSTVTGSTTVRTLSYSVPSDLVDHIDLIHPTIIFPDPNGAKRPVIRVADRTASKTFDDSSPCASVTESGSMTPACLQHLYGIPATPATVSSNGIAVTEYEEQYAQGADLHSFLQQFRPDVNPDTNYTVISIDGGENPQDPNDAGVEADLDLQYTAGLATGVPATVTIDGEDDFLTGLLNTGFSLLGLESPPQVVSTSWGGDENEFSPSYATNLCNVYAQLGARGVSMIFSSGDGGVSGNQFEDYCTIFNPTFPSTCPHITTVGATYLIPEVAADFSGGGFSNYFPRPDYQSEVVSAYLALLGNNDTGLYNASGRAYPDVSAYGVNCSVVIGGVTQVVSGTSCSAPIFASTIAILNDRLLAAGKPTLGFLNPWLYSGAGAAAFTDIVSGNNTSCGDDDNLGFFATKGWDPVTGFGTPKFASLLSAVGL</sequence>
<comment type="function">
    <text evidence="2">Secreted tripeptidyl-peptidase which degrades proteins at acidic pHs and is involved in virulence.</text>
</comment>
<comment type="cofactor">
    <cofactor evidence="11">
        <name>Ca(2+)</name>
        <dbReference type="ChEBI" id="CHEBI:29108"/>
    </cofactor>
    <text evidence="11">Binds 1 Ca(2+) ion per subunit.</text>
</comment>
<evidence type="ECO:0000259" key="12">
    <source>
        <dbReference type="PROSITE" id="PS51695"/>
    </source>
</evidence>
<dbReference type="AlphaFoldDB" id="A0A1X6N922"/>
<comment type="subcellular location">
    <subcellularLocation>
        <location evidence="3">Secreted</location>
        <location evidence="3">Extracellular space</location>
    </subcellularLocation>
</comment>
<evidence type="ECO:0000313" key="14">
    <source>
        <dbReference type="Proteomes" id="UP000194127"/>
    </source>
</evidence>
<dbReference type="PANTHER" id="PTHR14218">
    <property type="entry name" value="PROTEASE S8 TRIPEPTIDYL PEPTIDASE I CLN2"/>
    <property type="match status" value="1"/>
</dbReference>
<keyword evidence="6 11" id="KW-0479">Metal-binding</keyword>
<dbReference type="CDD" id="cd04056">
    <property type="entry name" value="Peptidases_S53"/>
    <property type="match status" value="1"/>
</dbReference>
<dbReference type="PANTHER" id="PTHR14218:SF15">
    <property type="entry name" value="TRIPEPTIDYL-PEPTIDASE 1"/>
    <property type="match status" value="1"/>
</dbReference>
<dbReference type="OrthoDB" id="409122at2759"/>
<dbReference type="GeneID" id="36323486"/>
<dbReference type="SUPFAM" id="SSF52743">
    <property type="entry name" value="Subtilisin-like"/>
    <property type="match status" value="1"/>
</dbReference>
<evidence type="ECO:0000256" key="8">
    <source>
        <dbReference type="ARBA" id="ARBA00022825"/>
    </source>
</evidence>
<dbReference type="RefSeq" id="XP_024341806.1">
    <property type="nucleotide sequence ID" value="XM_024478536.1"/>
</dbReference>
<evidence type="ECO:0000256" key="1">
    <source>
        <dbReference type="ARBA" id="ARBA00001910"/>
    </source>
</evidence>
<keyword evidence="10" id="KW-0865">Zymogen</keyword>
<dbReference type="InterPro" id="IPR030400">
    <property type="entry name" value="Sedolisin_dom"/>
</dbReference>
<dbReference type="EC" id="3.4.14.10" evidence="4"/>
<feature type="binding site" evidence="11">
    <location>
        <position position="503"/>
    </location>
    <ligand>
        <name>Ca(2+)</name>
        <dbReference type="ChEBI" id="CHEBI:29108"/>
    </ligand>
</feature>
<dbReference type="InterPro" id="IPR000209">
    <property type="entry name" value="Peptidase_S8/S53_dom"/>
</dbReference>
<feature type="binding site" evidence="11">
    <location>
        <position position="504"/>
    </location>
    <ligand>
        <name>Ca(2+)</name>
        <dbReference type="ChEBI" id="CHEBI:29108"/>
    </ligand>
</feature>
<dbReference type="EMBL" id="KZ110593">
    <property type="protein sequence ID" value="OSX65012.1"/>
    <property type="molecule type" value="Genomic_DNA"/>
</dbReference>
<dbReference type="PROSITE" id="PS51695">
    <property type="entry name" value="SEDOLISIN"/>
    <property type="match status" value="1"/>
</dbReference>
<keyword evidence="9 11" id="KW-0106">Calcium</keyword>
<accession>A0A1X6N922</accession>
<name>A0A1X6N922_9APHY</name>
<dbReference type="STRING" id="670580.A0A1X6N922"/>